<dbReference type="Pfam" id="PF23500">
    <property type="entry name" value="DUF7133"/>
    <property type="match status" value="1"/>
</dbReference>
<gene>
    <name evidence="6" type="ORF">WKV53_05805</name>
</gene>
<proteinExistence type="predicted"/>
<evidence type="ECO:0000313" key="7">
    <source>
        <dbReference type="Proteomes" id="UP001371305"/>
    </source>
</evidence>
<keyword evidence="1 4" id="KW-0349">Heme</keyword>
<dbReference type="NCBIfam" id="TIGR02604">
    <property type="entry name" value="Piru_Ver_Nterm"/>
    <property type="match status" value="1"/>
</dbReference>
<reference evidence="6 7" key="1">
    <citation type="submission" date="2024-04" db="EMBL/GenBank/DDBJ databases">
        <title>Luteolibacter sp. isolated from soil.</title>
        <authorList>
            <person name="An J."/>
        </authorList>
    </citation>
    <scope>NUCLEOTIDE SEQUENCE [LARGE SCALE GENOMIC DNA]</scope>
    <source>
        <strain evidence="6 7">Y139</strain>
    </source>
</reference>
<name>A0ABU9ASD2_9BACT</name>
<dbReference type="RefSeq" id="WP_341403412.1">
    <property type="nucleotide sequence ID" value="NZ_JBBUKT010000002.1"/>
</dbReference>
<dbReference type="NCBIfam" id="TIGR02603">
    <property type="entry name" value="CxxCH_TIGR02603"/>
    <property type="match status" value="1"/>
</dbReference>
<dbReference type="InterPro" id="IPR016024">
    <property type="entry name" value="ARM-type_fold"/>
</dbReference>
<protein>
    <submittedName>
        <fullName evidence="6">PVC-type heme-binding CxxCH protein</fullName>
    </submittedName>
</protein>
<dbReference type="PROSITE" id="PS51007">
    <property type="entry name" value="CYTC"/>
    <property type="match status" value="1"/>
</dbReference>
<dbReference type="PANTHER" id="PTHR33546:SF1">
    <property type="entry name" value="LARGE, MULTIFUNCTIONAL SECRETED PROTEIN"/>
    <property type="match status" value="1"/>
</dbReference>
<dbReference type="SUPFAM" id="SSF50952">
    <property type="entry name" value="Soluble quinoprotein glucose dehydrogenase"/>
    <property type="match status" value="1"/>
</dbReference>
<dbReference type="EMBL" id="JBBUKT010000002">
    <property type="protein sequence ID" value="MEK7949997.1"/>
    <property type="molecule type" value="Genomic_DNA"/>
</dbReference>
<dbReference type="SUPFAM" id="SSF52266">
    <property type="entry name" value="SGNH hydrolase"/>
    <property type="match status" value="1"/>
</dbReference>
<dbReference type="Gene3D" id="1.25.10.10">
    <property type="entry name" value="Leucine-rich Repeat Variant"/>
    <property type="match status" value="1"/>
</dbReference>
<evidence type="ECO:0000259" key="5">
    <source>
        <dbReference type="PROSITE" id="PS51007"/>
    </source>
</evidence>
<dbReference type="InterPro" id="IPR013830">
    <property type="entry name" value="SGNH_hydro"/>
</dbReference>
<keyword evidence="3 4" id="KW-0408">Iron</keyword>
<evidence type="ECO:0000256" key="4">
    <source>
        <dbReference type="PROSITE-ProRule" id="PRU00433"/>
    </source>
</evidence>
<dbReference type="InterPro" id="IPR009056">
    <property type="entry name" value="Cyt_c-like_dom"/>
</dbReference>
<accession>A0ABU9ASD2</accession>
<evidence type="ECO:0000256" key="3">
    <source>
        <dbReference type="ARBA" id="ARBA00023004"/>
    </source>
</evidence>
<dbReference type="PANTHER" id="PTHR33546">
    <property type="entry name" value="LARGE, MULTIFUNCTIONAL SECRETED PROTEIN-RELATED"/>
    <property type="match status" value="1"/>
</dbReference>
<keyword evidence="2 4" id="KW-0479">Metal-binding</keyword>
<evidence type="ECO:0000313" key="6">
    <source>
        <dbReference type="EMBL" id="MEK7949997.1"/>
    </source>
</evidence>
<dbReference type="InterPro" id="IPR011989">
    <property type="entry name" value="ARM-like"/>
</dbReference>
<dbReference type="InterPro" id="IPR011041">
    <property type="entry name" value="Quinoprot_gluc/sorb_DH_b-prop"/>
</dbReference>
<evidence type="ECO:0000256" key="2">
    <source>
        <dbReference type="ARBA" id="ARBA00022723"/>
    </source>
</evidence>
<keyword evidence="7" id="KW-1185">Reference proteome</keyword>
<dbReference type="Gene3D" id="3.40.50.1110">
    <property type="entry name" value="SGNH hydrolase"/>
    <property type="match status" value="1"/>
</dbReference>
<dbReference type="Gene3D" id="2.120.10.30">
    <property type="entry name" value="TolB, C-terminal domain"/>
    <property type="match status" value="1"/>
</dbReference>
<dbReference type="SUPFAM" id="SSF46626">
    <property type="entry name" value="Cytochrome c"/>
    <property type="match status" value="1"/>
</dbReference>
<evidence type="ECO:0000256" key="1">
    <source>
        <dbReference type="ARBA" id="ARBA00022617"/>
    </source>
</evidence>
<dbReference type="InterPro" id="IPR036909">
    <property type="entry name" value="Cyt_c-like_dom_sf"/>
</dbReference>
<dbReference type="CDD" id="cd01834">
    <property type="entry name" value="SGNH_hydrolase_like_2"/>
    <property type="match status" value="1"/>
</dbReference>
<dbReference type="Pfam" id="PF13646">
    <property type="entry name" value="HEAT_2"/>
    <property type="match status" value="1"/>
</dbReference>
<dbReference type="InterPro" id="IPR011042">
    <property type="entry name" value="6-blade_b-propeller_TolB-like"/>
</dbReference>
<dbReference type="Gene3D" id="1.10.760.10">
    <property type="entry name" value="Cytochrome c-like domain"/>
    <property type="match status" value="1"/>
</dbReference>
<dbReference type="Proteomes" id="UP001371305">
    <property type="component" value="Unassembled WGS sequence"/>
</dbReference>
<dbReference type="InterPro" id="IPR036514">
    <property type="entry name" value="SGNH_hydro_sf"/>
</dbReference>
<feature type="domain" description="Cytochrome c" evidence="5">
    <location>
        <begin position="1127"/>
        <end position="1263"/>
    </location>
</feature>
<comment type="caution">
    <text evidence="6">The sequence shown here is derived from an EMBL/GenBank/DDBJ whole genome shotgun (WGS) entry which is preliminary data.</text>
</comment>
<organism evidence="6 7">
    <name type="scientific">Luteolibacter soli</name>
    <dbReference type="NCBI Taxonomy" id="3135280"/>
    <lineage>
        <taxon>Bacteria</taxon>
        <taxon>Pseudomonadati</taxon>
        <taxon>Verrucomicrobiota</taxon>
        <taxon>Verrucomicrobiia</taxon>
        <taxon>Verrucomicrobiales</taxon>
        <taxon>Verrucomicrobiaceae</taxon>
        <taxon>Luteolibacter</taxon>
    </lineage>
</organism>
<dbReference type="InterPro" id="IPR055557">
    <property type="entry name" value="DUF7133"/>
</dbReference>
<dbReference type="InterPro" id="IPR013428">
    <property type="entry name" value="Membrane-bound_put_N"/>
</dbReference>
<dbReference type="SUPFAM" id="SSF48371">
    <property type="entry name" value="ARM repeat"/>
    <property type="match status" value="1"/>
</dbReference>
<dbReference type="InterPro" id="IPR013427">
    <property type="entry name" value="Haem-bd_dom_put"/>
</dbReference>
<sequence length="1397" mass="150227">MSRLLIFLGCTLAASAAPRFEFKEGDRVAFLGDGFIEREQYEGWIEIAATTDFPDRNVTFRNLGWSGDLPNGVSRCGLSLLQAGMEPPEEGWRQLQNQLKTYQPNVLVTGYGMAASLPGGPTPEQFRKDFERLLDEVKDMRVLVLGAPPRFARAGDTDQEVKAHDASLEAIDGVLREVAGKRGLTFVSLQSLDKQKGLSDDGIHLNSAGYRATARLIEKELGWGAGRWDQGKPADALRHAILRKNEWFFHRSRPANMAYIFGFRKAEQGRNAGEIVAFDKLVADEDARIAEMRKLSKVVPAPEERTISTVAAHTPQPSPQFTVADGYEVTLWAENPLLFKPTQMNFDTKGRLWVTSSETYPQIEVGQTADDKILVLEDRDGDGKAETSTPFATGLLMPTGVLPGDGGCYVAQSTDLLHFRDTDGDGKADEKRRVLSGFGTEDTHHNLHTLRRGPDGKIWMNQSIYTRSDTETPQGVMRLKSGGVMRFDPRNNHIEPVFYGWCNPWGHQFDRYGQSFVTDGAGGGGINWAVPGAMYFTYANAPKTLDSISPGSYPKFCGLEIIESPHFPDDWQGSMITCDFRAHRVVRFAVSEQGSGYAAQEVGDILRTDSVNFRPIDVKIGPDGALYIADWSNPIINHGEVDFRDPRRDREHGRIWKVTRKGAELKPGPDLTKANDATLLASLTMNHRHQREAALTEFVSRPASPARNAVVEKWLGSAKDGRDHLAALWLGEALGWKNPKLYAEVLDDPDGKVRAAGVRALGDRLSVMSPDEAFSRLVKAAGDEAPRVRLEAVRVLAKLDRPEATDAALQALKLPRDRFVDYALWLTVRDRGSAWLTALLDGKLPLDGREASLEFALANLPGGQGMAGIRKLMPKPLPRDGSGPWVGLAVKTADPVLLEAVYAQALWAGFDANVTAKVLSDLETAVAGRGVKLPDKTAELRTMFVAENPKVVAAALQLAGALRVTALQGDLAAAAAKADAPDAVRMAALHGLSYFADSAAREALVAVAGSGSSSLLKRCAALALVKNHRADALAAIRAVLPEMTDATEARSFWQQALSLSGLSADLAKSFHEQPLDPKTASLNLPAVPDIDEHAALLEALRKQAGAAAGGPAKDSIQRLVALAGEKGDASRGELIYRRPALVCATCHAVGGAGGKVGPDLTSIGASAPLDYLVESVLLPGAKVKEGYHAVIFETRDGRTIMGRLLKSGGGQTIIADAAGQEITLADESIVKRTDSGSLMPANLIASISEQEQADLFKFLSQLGRPGDFDATKSRAPRVWALLPVKGALSAGAEKGDSSLPWMAVNGTVNGRLVASEAAAFLGDAKEALAASRIELAAAAEVSITLPANASAAWADGAPVAGGKAQLGAGKHVVVVRYKPDGNDFRFEASAGTFLPVW</sequence>
<dbReference type="Pfam" id="PF13472">
    <property type="entry name" value="Lipase_GDSL_2"/>
    <property type="match status" value="1"/>
</dbReference>